<dbReference type="EMBL" id="FVZE01000011">
    <property type="protein sequence ID" value="SLK10238.1"/>
    <property type="molecule type" value="Genomic_DNA"/>
</dbReference>
<dbReference type="AlphaFoldDB" id="A0A1U6IQI6"/>
<keyword evidence="2" id="KW-1185">Reference proteome</keyword>
<dbReference type="RefSeq" id="WP_038575789.1">
    <property type="nucleotide sequence ID" value="NZ_FVZE01000011.1"/>
</dbReference>
<accession>A0A1U6IQI6</accession>
<reference evidence="2" key="1">
    <citation type="submission" date="2017-02" db="EMBL/GenBank/DDBJ databases">
        <authorList>
            <person name="Varghese N."/>
            <person name="Submissions S."/>
        </authorList>
    </citation>
    <scope>NUCLEOTIDE SEQUENCE [LARGE SCALE GENOMIC DNA]</scope>
    <source>
        <strain evidence="2">SM117</strain>
    </source>
</reference>
<dbReference type="STRING" id="428990.SAMN06295987_11124"/>
<gene>
    <name evidence="1" type="ORF">SAMN06295987_11124</name>
</gene>
<name>A0A1U6IQI6_9SPHN</name>
<organism evidence="1 2">
    <name type="scientific">Novosphingobium mathurense</name>
    <dbReference type="NCBI Taxonomy" id="428990"/>
    <lineage>
        <taxon>Bacteria</taxon>
        <taxon>Pseudomonadati</taxon>
        <taxon>Pseudomonadota</taxon>
        <taxon>Alphaproteobacteria</taxon>
        <taxon>Sphingomonadales</taxon>
        <taxon>Sphingomonadaceae</taxon>
        <taxon>Novosphingobium</taxon>
    </lineage>
</organism>
<sequence>MGGSSGMKPVSTETERRLRGALARLVASGDRLSVANLARQAGVSRATANRAVAVRAELREAAAGRQGAAPAAIDSGEQSQTIGENILAQHVQVRALLRGEERRRNADAGNVVPILRR</sequence>
<protein>
    <submittedName>
        <fullName evidence="1">Uncharacterized protein</fullName>
    </submittedName>
</protein>
<evidence type="ECO:0000313" key="2">
    <source>
        <dbReference type="Proteomes" id="UP000190989"/>
    </source>
</evidence>
<dbReference type="Proteomes" id="UP000190989">
    <property type="component" value="Unassembled WGS sequence"/>
</dbReference>
<proteinExistence type="predicted"/>
<evidence type="ECO:0000313" key="1">
    <source>
        <dbReference type="EMBL" id="SLK10238.1"/>
    </source>
</evidence>